<proteinExistence type="predicted"/>
<reference evidence="2" key="1">
    <citation type="journal article" date="2023" name="Commun. Biol.">
        <title>Genome analysis of Parmales, the sister group of diatoms, reveals the evolutionary specialization of diatoms from phago-mixotrophs to photoautotrophs.</title>
        <authorList>
            <person name="Ban H."/>
            <person name="Sato S."/>
            <person name="Yoshikawa S."/>
            <person name="Yamada K."/>
            <person name="Nakamura Y."/>
            <person name="Ichinomiya M."/>
            <person name="Sato N."/>
            <person name="Blanc-Mathieu R."/>
            <person name="Endo H."/>
            <person name="Kuwata A."/>
            <person name="Ogata H."/>
        </authorList>
    </citation>
    <scope>NUCLEOTIDE SEQUENCE [LARGE SCALE GENOMIC DNA]</scope>
    <source>
        <strain evidence="2">NIES 3700</strain>
    </source>
</reference>
<dbReference type="EMBL" id="BRXW01000341">
    <property type="protein sequence ID" value="GMI18656.1"/>
    <property type="molecule type" value="Genomic_DNA"/>
</dbReference>
<evidence type="ECO:0000313" key="2">
    <source>
        <dbReference type="Proteomes" id="UP001165122"/>
    </source>
</evidence>
<accession>A0A9W7FVG0</accession>
<comment type="caution">
    <text evidence="1">The sequence shown here is derived from an EMBL/GenBank/DDBJ whole genome shotgun (WGS) entry which is preliminary data.</text>
</comment>
<protein>
    <submittedName>
        <fullName evidence="1">Uncharacterized protein</fullName>
    </submittedName>
</protein>
<name>A0A9W7FVG0_9STRA</name>
<evidence type="ECO:0000313" key="1">
    <source>
        <dbReference type="EMBL" id="GMI18656.1"/>
    </source>
</evidence>
<dbReference type="AlphaFoldDB" id="A0A9W7FVG0"/>
<sequence>MRAEDFEEEDEGVYGRRRYADAVERGFEGSGLCEVEGGGDREEMFDHGVARSGTEWNTTNKLVWKVFVDDNGEEITVEDAIERKILTFWTYESWGLDLDTGTGELRDDGVVVGIVNMNVPSGVNLSDWGDY</sequence>
<organism evidence="1 2">
    <name type="scientific">Triparma laevis f. longispina</name>
    <dbReference type="NCBI Taxonomy" id="1714387"/>
    <lineage>
        <taxon>Eukaryota</taxon>
        <taxon>Sar</taxon>
        <taxon>Stramenopiles</taxon>
        <taxon>Ochrophyta</taxon>
        <taxon>Bolidophyceae</taxon>
        <taxon>Parmales</taxon>
        <taxon>Triparmaceae</taxon>
        <taxon>Triparma</taxon>
    </lineage>
</organism>
<keyword evidence="2" id="KW-1185">Reference proteome</keyword>
<dbReference type="Proteomes" id="UP001165122">
    <property type="component" value="Unassembled WGS sequence"/>
</dbReference>
<gene>
    <name evidence="1" type="ORF">TrLO_g5788</name>
</gene>